<dbReference type="SMART" id="SM01321">
    <property type="entry name" value="Y1_Tnp"/>
    <property type="match status" value="1"/>
</dbReference>
<sequence>MANPPFVSGSFYHIYNRGVEKRKTFMDRRDHLRFLETLDFYRKYPVPMKLSDFRRGVIKLKKIENQTELARIYCYCLMPNHFHLLVQQLTDGGISEFLRRVADSYTRYFNTKHDRVGSLFQGSFKAKLVETEEYLLHLSKYIHRNSFPLPMWERRHYPYSSYSYYLSGKQHPFCDIDFINSFFSRTNPNLTYQSFVEETEIDGPALFDLLIDPED</sequence>
<accession>A0A1F5MG37</accession>
<dbReference type="GO" id="GO:0003677">
    <property type="term" value="F:DNA binding"/>
    <property type="evidence" value="ECO:0007669"/>
    <property type="project" value="InterPro"/>
</dbReference>
<dbReference type="EMBL" id="MFDT01000069">
    <property type="protein sequence ID" value="OGE64327.1"/>
    <property type="molecule type" value="Genomic_DNA"/>
</dbReference>
<dbReference type="InterPro" id="IPR036515">
    <property type="entry name" value="Transposase_17_sf"/>
</dbReference>
<dbReference type="Pfam" id="PF01797">
    <property type="entry name" value="Y1_Tnp"/>
    <property type="match status" value="1"/>
</dbReference>
<evidence type="ECO:0000259" key="1">
    <source>
        <dbReference type="SMART" id="SM01321"/>
    </source>
</evidence>
<name>A0A1F5MG37_9BACT</name>
<gene>
    <name evidence="2" type="ORF">A3I48_02940</name>
</gene>
<feature type="domain" description="Transposase IS200-like" evidence="1">
    <location>
        <begin position="7"/>
        <end position="145"/>
    </location>
</feature>
<reference evidence="2 3" key="1">
    <citation type="journal article" date="2016" name="Nat. Commun.">
        <title>Thousands of microbial genomes shed light on interconnected biogeochemical processes in an aquifer system.</title>
        <authorList>
            <person name="Anantharaman K."/>
            <person name="Brown C.T."/>
            <person name="Hug L.A."/>
            <person name="Sharon I."/>
            <person name="Castelle C.J."/>
            <person name="Probst A.J."/>
            <person name="Thomas B.C."/>
            <person name="Singh A."/>
            <person name="Wilkins M.J."/>
            <person name="Karaoz U."/>
            <person name="Brodie E.L."/>
            <person name="Williams K.H."/>
            <person name="Hubbard S.S."/>
            <person name="Banfield J.F."/>
        </authorList>
    </citation>
    <scope>NUCLEOTIDE SEQUENCE [LARGE SCALE GENOMIC DNA]</scope>
</reference>
<evidence type="ECO:0000313" key="2">
    <source>
        <dbReference type="EMBL" id="OGE64327.1"/>
    </source>
</evidence>
<dbReference type="InterPro" id="IPR002686">
    <property type="entry name" value="Transposase_17"/>
</dbReference>
<dbReference type="SUPFAM" id="SSF143422">
    <property type="entry name" value="Transposase IS200-like"/>
    <property type="match status" value="1"/>
</dbReference>
<proteinExistence type="predicted"/>
<dbReference type="PANTHER" id="PTHR34322">
    <property type="entry name" value="TRANSPOSASE, Y1_TNP DOMAIN-CONTAINING"/>
    <property type="match status" value="1"/>
</dbReference>
<dbReference type="AlphaFoldDB" id="A0A1F5MG37"/>
<dbReference type="Proteomes" id="UP000178859">
    <property type="component" value="Unassembled WGS sequence"/>
</dbReference>
<protein>
    <recommendedName>
        <fullName evidence="1">Transposase IS200-like domain-containing protein</fullName>
    </recommendedName>
</protein>
<dbReference type="Gene3D" id="3.30.70.1290">
    <property type="entry name" value="Transposase IS200-like"/>
    <property type="match status" value="1"/>
</dbReference>
<comment type="caution">
    <text evidence="2">The sequence shown here is derived from an EMBL/GenBank/DDBJ whole genome shotgun (WGS) entry which is preliminary data.</text>
</comment>
<dbReference type="PANTHER" id="PTHR34322:SF2">
    <property type="entry name" value="TRANSPOSASE IS200-LIKE DOMAIN-CONTAINING PROTEIN"/>
    <property type="match status" value="1"/>
</dbReference>
<dbReference type="GO" id="GO:0006313">
    <property type="term" value="P:DNA transposition"/>
    <property type="evidence" value="ECO:0007669"/>
    <property type="project" value="InterPro"/>
</dbReference>
<organism evidence="2 3">
    <name type="scientific">Candidatus Daviesbacteria bacterium RIFCSPLOWO2_02_FULL_36_7</name>
    <dbReference type="NCBI Taxonomy" id="1797792"/>
    <lineage>
        <taxon>Bacteria</taxon>
        <taxon>Candidatus Daviesiibacteriota</taxon>
    </lineage>
</organism>
<dbReference type="GO" id="GO:0004803">
    <property type="term" value="F:transposase activity"/>
    <property type="evidence" value="ECO:0007669"/>
    <property type="project" value="InterPro"/>
</dbReference>
<evidence type="ECO:0000313" key="3">
    <source>
        <dbReference type="Proteomes" id="UP000178859"/>
    </source>
</evidence>